<dbReference type="GO" id="GO:0005886">
    <property type="term" value="C:plasma membrane"/>
    <property type="evidence" value="ECO:0007669"/>
    <property type="project" value="UniProtKB-SubCell"/>
</dbReference>
<dbReference type="SMART" id="SM00304">
    <property type="entry name" value="HAMP"/>
    <property type="match status" value="1"/>
</dbReference>
<dbReference type="Gene3D" id="1.10.8.500">
    <property type="entry name" value="HAMP domain in histidine kinase"/>
    <property type="match status" value="1"/>
</dbReference>
<feature type="transmembrane region" description="Helical" evidence="11">
    <location>
        <begin position="7"/>
        <end position="28"/>
    </location>
</feature>
<evidence type="ECO:0000256" key="7">
    <source>
        <dbReference type="ARBA" id="ARBA00023224"/>
    </source>
</evidence>
<dbReference type="InterPro" id="IPR029151">
    <property type="entry name" value="Sensor-like_sf"/>
</dbReference>
<evidence type="ECO:0000256" key="3">
    <source>
        <dbReference type="ARBA" id="ARBA00022500"/>
    </source>
</evidence>
<dbReference type="AlphaFoldDB" id="A0A1I0BJR6"/>
<dbReference type="Gene3D" id="3.30.450.20">
    <property type="entry name" value="PAS domain"/>
    <property type="match status" value="1"/>
</dbReference>
<dbReference type="CDD" id="cd06225">
    <property type="entry name" value="HAMP"/>
    <property type="match status" value="1"/>
</dbReference>
<comment type="similarity">
    <text evidence="8">Belongs to the methyl-accepting chemotaxis (MCP) protein family.</text>
</comment>
<dbReference type="PROSITE" id="PS50111">
    <property type="entry name" value="CHEMOTAXIS_TRANSDUC_2"/>
    <property type="match status" value="1"/>
</dbReference>
<keyword evidence="4 11" id="KW-0812">Transmembrane</keyword>
<dbReference type="CDD" id="cd12912">
    <property type="entry name" value="PDC2_MCP_like"/>
    <property type="match status" value="1"/>
</dbReference>
<organism evidence="14 15">
    <name type="scientific">Anaerobranca gottschalkii DSM 13577</name>
    <dbReference type="NCBI Taxonomy" id="1120990"/>
    <lineage>
        <taxon>Bacteria</taxon>
        <taxon>Bacillati</taxon>
        <taxon>Bacillota</taxon>
        <taxon>Clostridia</taxon>
        <taxon>Eubacteriales</taxon>
        <taxon>Proteinivoracaceae</taxon>
        <taxon>Anaerobranca</taxon>
    </lineage>
</organism>
<keyword evidence="6 11" id="KW-0472">Membrane</keyword>
<dbReference type="GO" id="GO:0007165">
    <property type="term" value="P:signal transduction"/>
    <property type="evidence" value="ECO:0007669"/>
    <property type="project" value="UniProtKB-KW"/>
</dbReference>
<feature type="domain" description="Methyl-accepting transducer" evidence="12">
    <location>
        <begin position="376"/>
        <end position="633"/>
    </location>
</feature>
<evidence type="ECO:0000259" key="13">
    <source>
        <dbReference type="PROSITE" id="PS50885"/>
    </source>
</evidence>
<evidence type="ECO:0000313" key="15">
    <source>
        <dbReference type="Proteomes" id="UP000243819"/>
    </source>
</evidence>
<dbReference type="STRING" id="1120990.SAMN03080614_10422"/>
<dbReference type="PANTHER" id="PTHR32089:SF112">
    <property type="entry name" value="LYSOZYME-LIKE PROTEIN-RELATED"/>
    <property type="match status" value="1"/>
</dbReference>
<dbReference type="SMART" id="SM00283">
    <property type="entry name" value="MA"/>
    <property type="match status" value="1"/>
</dbReference>
<dbReference type="InterPro" id="IPR003660">
    <property type="entry name" value="HAMP_dom"/>
</dbReference>
<dbReference type="GO" id="GO:0006935">
    <property type="term" value="P:chemotaxis"/>
    <property type="evidence" value="ECO:0007669"/>
    <property type="project" value="UniProtKB-KW"/>
</dbReference>
<dbReference type="InterPro" id="IPR033479">
    <property type="entry name" value="dCache_1"/>
</dbReference>
<dbReference type="PROSITE" id="PS50885">
    <property type="entry name" value="HAMP"/>
    <property type="match status" value="1"/>
</dbReference>
<dbReference type="InterPro" id="IPR004089">
    <property type="entry name" value="MCPsignal_dom"/>
</dbReference>
<dbReference type="PANTHER" id="PTHR32089">
    <property type="entry name" value="METHYL-ACCEPTING CHEMOTAXIS PROTEIN MCPB"/>
    <property type="match status" value="1"/>
</dbReference>
<evidence type="ECO:0000256" key="9">
    <source>
        <dbReference type="PROSITE-ProRule" id="PRU00284"/>
    </source>
</evidence>
<dbReference type="OrthoDB" id="597657at2"/>
<dbReference type="Gene3D" id="1.10.287.950">
    <property type="entry name" value="Methyl-accepting chemotaxis protein"/>
    <property type="match status" value="1"/>
</dbReference>
<dbReference type="Pfam" id="PF00672">
    <property type="entry name" value="HAMP"/>
    <property type="match status" value="1"/>
</dbReference>
<dbReference type="RefSeq" id="WP_091351168.1">
    <property type="nucleotide sequence ID" value="NZ_FOIF01000042.1"/>
</dbReference>
<reference evidence="15" key="1">
    <citation type="submission" date="2016-10" db="EMBL/GenBank/DDBJ databases">
        <authorList>
            <person name="Varghese N."/>
            <person name="Submissions S."/>
        </authorList>
    </citation>
    <scope>NUCLEOTIDE SEQUENCE [LARGE SCALE GENOMIC DNA]</scope>
    <source>
        <strain evidence="15">DSM 13577</strain>
    </source>
</reference>
<evidence type="ECO:0000259" key="12">
    <source>
        <dbReference type="PROSITE" id="PS50111"/>
    </source>
</evidence>
<keyword evidence="5 11" id="KW-1133">Transmembrane helix</keyword>
<protein>
    <submittedName>
        <fullName evidence="14">Methyl-accepting chemotaxis sensory transducer with Cache sensor</fullName>
    </submittedName>
</protein>
<keyword evidence="3" id="KW-0145">Chemotaxis</keyword>
<evidence type="ECO:0000256" key="8">
    <source>
        <dbReference type="ARBA" id="ARBA00029447"/>
    </source>
</evidence>
<evidence type="ECO:0000256" key="2">
    <source>
        <dbReference type="ARBA" id="ARBA00022475"/>
    </source>
</evidence>
<dbReference type="Pfam" id="PF00015">
    <property type="entry name" value="MCPsignal"/>
    <property type="match status" value="1"/>
</dbReference>
<feature type="region of interest" description="Disordered" evidence="10">
    <location>
        <begin position="615"/>
        <end position="636"/>
    </location>
</feature>
<evidence type="ECO:0000256" key="4">
    <source>
        <dbReference type="ARBA" id="ARBA00022692"/>
    </source>
</evidence>
<evidence type="ECO:0000256" key="1">
    <source>
        <dbReference type="ARBA" id="ARBA00004651"/>
    </source>
</evidence>
<comment type="subcellular location">
    <subcellularLocation>
        <location evidence="1">Cell membrane</location>
        <topology evidence="1">Multi-pass membrane protein</topology>
    </subcellularLocation>
</comment>
<evidence type="ECO:0000256" key="11">
    <source>
        <dbReference type="SAM" id="Phobius"/>
    </source>
</evidence>
<keyword evidence="2" id="KW-1003">Cell membrane</keyword>
<keyword evidence="15" id="KW-1185">Reference proteome</keyword>
<name>A0A1I0BJR6_9FIRM</name>
<dbReference type="CDD" id="cd11386">
    <property type="entry name" value="MCP_signal"/>
    <property type="match status" value="1"/>
</dbReference>
<evidence type="ECO:0000313" key="14">
    <source>
        <dbReference type="EMBL" id="SET07188.1"/>
    </source>
</evidence>
<evidence type="ECO:0000256" key="5">
    <source>
        <dbReference type="ARBA" id="ARBA00022989"/>
    </source>
</evidence>
<gene>
    <name evidence="14" type="ORF">SAMN03080614_10422</name>
</gene>
<evidence type="ECO:0000256" key="10">
    <source>
        <dbReference type="SAM" id="MobiDB-lite"/>
    </source>
</evidence>
<feature type="transmembrane region" description="Helical" evidence="11">
    <location>
        <begin position="278"/>
        <end position="300"/>
    </location>
</feature>
<dbReference type="CDD" id="cd12914">
    <property type="entry name" value="PDC1_DGC_like"/>
    <property type="match status" value="1"/>
</dbReference>
<accession>A0A1I0BJR6</accession>
<feature type="domain" description="HAMP" evidence="13">
    <location>
        <begin position="302"/>
        <end position="357"/>
    </location>
</feature>
<dbReference type="Proteomes" id="UP000243819">
    <property type="component" value="Unassembled WGS sequence"/>
</dbReference>
<dbReference type="SUPFAM" id="SSF58104">
    <property type="entry name" value="Methyl-accepting chemotaxis protein (MCP) signaling domain"/>
    <property type="match status" value="1"/>
</dbReference>
<evidence type="ECO:0000256" key="6">
    <source>
        <dbReference type="ARBA" id="ARBA00023136"/>
    </source>
</evidence>
<keyword evidence="7 9" id="KW-0807">Transducer</keyword>
<dbReference type="EMBL" id="FOIF01000042">
    <property type="protein sequence ID" value="SET07188.1"/>
    <property type="molecule type" value="Genomic_DNA"/>
</dbReference>
<dbReference type="Pfam" id="PF02743">
    <property type="entry name" value="dCache_1"/>
    <property type="match status" value="1"/>
</dbReference>
<sequence>MNSIKTKIIASSTILLILSFIILGYFTIKSSQNALVEEVEKSLVALVDEAAKLVESRIETSQQILLTIAEIEEVKTMDWDTQLPVLQHYVEVTEFLTLVIVHPDGTAYYSDGAVANLGHRDYVQRAFRGETSVSDVLLDTVTGEPVIAFAAPIKRDGEVVGALVARGDGLTLRNITQDITYGQTGYAYVVNDVGTVVAHNDINRVLNQWNPIEDAKNNKELQSVAGIVQRIINEKSGIGYYNFNGRYIYNAFTPVKGTNWFISVAVDRNEALAAVPTLQMTIIITGLVILVFGIAVNYFLGNTLAKPIISAVEYAKVLANLDLTNEVPEKYLKQKDEIGMLANAIQTMQKVFKETIGNIKEKSNEVTANSESLAAVSEEMTSSSQELASTMQQVAEGATNQAQDLEDIVKSLGELTDNIEQVYGELDKVKRETENTSDKANVGKREMDVLIKSIEDIKNAFELVVAKVERLTNSVKEITGITELISNISEQTNLLALNAAIEAARAGEHGRGFAVVSEEVRKLAEESKQSTEKIVTLVNSITKDTDEVITTSKEVEKSVKEQASSVENTVKAFGDILESVENIAPLMENTYRAMEEILKSKDVVMEKAEQVSAVTEESSAATEEVAASSEELSASSQEVAATAQNLSQIAADLMEKVNRFKV</sequence>
<dbReference type="SUPFAM" id="SSF103190">
    <property type="entry name" value="Sensory domain-like"/>
    <property type="match status" value="1"/>
</dbReference>
<proteinExistence type="inferred from homology"/>